<evidence type="ECO:0000313" key="4">
    <source>
        <dbReference type="Proteomes" id="UP000248646"/>
    </source>
</evidence>
<dbReference type="GO" id="GO:0016853">
    <property type="term" value="F:isomerase activity"/>
    <property type="evidence" value="ECO:0007669"/>
    <property type="project" value="UniProtKB-KW"/>
</dbReference>
<dbReference type="PANTHER" id="PTHR42852:SF12">
    <property type="entry name" value="THIOL-DISULFIDE OXIDOREDUCTASE YKUV"/>
    <property type="match status" value="1"/>
</dbReference>
<keyword evidence="4" id="KW-1185">Reference proteome</keyword>
<feature type="domain" description="Thioredoxin" evidence="2">
    <location>
        <begin position="1"/>
        <end position="146"/>
    </location>
</feature>
<evidence type="ECO:0000313" key="3">
    <source>
        <dbReference type="EMBL" id="PZX08117.1"/>
    </source>
</evidence>
<sequence length="146" mass="17371">MRLREGLPEFSPNLQWLNERVTREQLVGELPILVHFWSVSCHSCKGAMPIMNYWNEKYNGKLNIVSVHMPRTIQDVDVQMIQTISRQLNIQHPICLDHHLEVTKTYQNRFVPSYFLFDKKGLLRHYQSGENGMRMLENKLIRMMDE</sequence>
<comment type="caution">
    <text evidence="3">The sequence shown here is derived from an EMBL/GenBank/DDBJ whole genome shotgun (WGS) entry which is preliminary data.</text>
</comment>
<dbReference type="SUPFAM" id="SSF52833">
    <property type="entry name" value="Thioredoxin-like"/>
    <property type="match status" value="1"/>
</dbReference>
<dbReference type="GO" id="GO:0016491">
    <property type="term" value="F:oxidoreductase activity"/>
    <property type="evidence" value="ECO:0007669"/>
    <property type="project" value="InterPro"/>
</dbReference>
<keyword evidence="3" id="KW-0413">Isomerase</keyword>
<dbReference type="AlphaFoldDB" id="A0A2W7MLT0"/>
<dbReference type="EMBL" id="QKZI01000001">
    <property type="protein sequence ID" value="PZX08117.1"/>
    <property type="molecule type" value="Genomic_DNA"/>
</dbReference>
<keyword evidence="1" id="KW-1015">Disulfide bond</keyword>
<accession>A0A2W7MLT0</accession>
<dbReference type="InterPro" id="IPR050553">
    <property type="entry name" value="Thioredoxin_ResA/DsbE_sf"/>
</dbReference>
<dbReference type="InterPro" id="IPR036249">
    <property type="entry name" value="Thioredoxin-like_sf"/>
</dbReference>
<dbReference type="PROSITE" id="PS51352">
    <property type="entry name" value="THIOREDOXIN_2"/>
    <property type="match status" value="1"/>
</dbReference>
<evidence type="ECO:0000256" key="1">
    <source>
        <dbReference type="ARBA" id="ARBA00023157"/>
    </source>
</evidence>
<dbReference type="Proteomes" id="UP000248646">
    <property type="component" value="Unassembled WGS sequence"/>
</dbReference>
<dbReference type="PANTHER" id="PTHR42852">
    <property type="entry name" value="THIOL:DISULFIDE INTERCHANGE PROTEIN DSBE"/>
    <property type="match status" value="1"/>
</dbReference>
<dbReference type="InterPro" id="IPR013766">
    <property type="entry name" value="Thioredoxin_domain"/>
</dbReference>
<proteinExistence type="predicted"/>
<organism evidence="3 4">
    <name type="scientific">Psychrobacillus insolitus</name>
    <dbReference type="NCBI Taxonomy" id="1461"/>
    <lineage>
        <taxon>Bacteria</taxon>
        <taxon>Bacillati</taxon>
        <taxon>Bacillota</taxon>
        <taxon>Bacilli</taxon>
        <taxon>Bacillales</taxon>
        <taxon>Bacillaceae</taxon>
        <taxon>Psychrobacillus</taxon>
    </lineage>
</organism>
<dbReference type="GO" id="GO:0016209">
    <property type="term" value="F:antioxidant activity"/>
    <property type="evidence" value="ECO:0007669"/>
    <property type="project" value="InterPro"/>
</dbReference>
<name>A0A2W7MLT0_9BACI</name>
<evidence type="ECO:0000259" key="2">
    <source>
        <dbReference type="PROSITE" id="PS51352"/>
    </source>
</evidence>
<reference evidence="3 4" key="1">
    <citation type="submission" date="2018-06" db="EMBL/GenBank/DDBJ databases">
        <title>Genomic Encyclopedia of Type Strains, Phase IV (KMG-IV): sequencing the most valuable type-strain genomes for metagenomic binning, comparative biology and taxonomic classification.</title>
        <authorList>
            <person name="Goeker M."/>
        </authorList>
    </citation>
    <scope>NUCLEOTIDE SEQUENCE [LARGE SCALE GENOMIC DNA]</scope>
    <source>
        <strain evidence="3 4">DSM 5</strain>
    </source>
</reference>
<protein>
    <submittedName>
        <fullName evidence="3">Thiol-disulfide isomerase/thioredoxin</fullName>
    </submittedName>
</protein>
<dbReference type="InterPro" id="IPR000866">
    <property type="entry name" value="AhpC/TSA"/>
</dbReference>
<gene>
    <name evidence="3" type="ORF">C7437_1011240</name>
</gene>
<dbReference type="Pfam" id="PF00578">
    <property type="entry name" value="AhpC-TSA"/>
    <property type="match status" value="1"/>
</dbReference>
<dbReference type="Gene3D" id="3.40.30.10">
    <property type="entry name" value="Glutaredoxin"/>
    <property type="match status" value="1"/>
</dbReference>